<dbReference type="AlphaFoldDB" id="A0AAV1E5J5"/>
<keyword evidence="7" id="KW-1185">Reference proteome</keyword>
<name>A0AAV1E5J5_OLDCO</name>
<dbReference type="GO" id="GO:0003677">
    <property type="term" value="F:DNA binding"/>
    <property type="evidence" value="ECO:0007669"/>
    <property type="project" value="UniProtKB-KW"/>
</dbReference>
<accession>A0AAV1E5J5</accession>
<keyword evidence="4" id="KW-0539">Nucleus</keyword>
<reference evidence="6" key="1">
    <citation type="submission" date="2023-03" db="EMBL/GenBank/DDBJ databases">
        <authorList>
            <person name="Julca I."/>
        </authorList>
    </citation>
    <scope>NUCLEOTIDE SEQUENCE</scope>
</reference>
<feature type="domain" description="NAC" evidence="5">
    <location>
        <begin position="18"/>
        <end position="109"/>
    </location>
</feature>
<evidence type="ECO:0000256" key="2">
    <source>
        <dbReference type="ARBA" id="ARBA00023125"/>
    </source>
</evidence>
<dbReference type="Pfam" id="PF02365">
    <property type="entry name" value="NAM"/>
    <property type="match status" value="1"/>
</dbReference>
<dbReference type="InterPro" id="IPR003441">
    <property type="entry name" value="NAC-dom"/>
</dbReference>
<evidence type="ECO:0000313" key="6">
    <source>
        <dbReference type="EMBL" id="CAI9115189.1"/>
    </source>
</evidence>
<proteinExistence type="predicted"/>
<keyword evidence="1" id="KW-0805">Transcription regulation</keyword>
<dbReference type="Gene3D" id="2.170.150.80">
    <property type="entry name" value="NAC domain"/>
    <property type="match status" value="1"/>
</dbReference>
<gene>
    <name evidence="6" type="ORF">OLC1_LOCUS21760</name>
</gene>
<dbReference type="SUPFAM" id="SSF101941">
    <property type="entry name" value="NAC domain"/>
    <property type="match status" value="1"/>
</dbReference>
<evidence type="ECO:0000256" key="1">
    <source>
        <dbReference type="ARBA" id="ARBA00023015"/>
    </source>
</evidence>
<sequence>MYGNDEKTPWKLFSPDLPWQVPVDPLGKPNLNVQVLYVFTKLKNIGKTARSNNKMKNRVAGCGIWHGNTTKEPVSGCDGAVIGYKSSFTFRTSSKQATIGQWNMIEYSLDLSGQGISLDFEDYPGGSNFLSATIRELGDPTMGEDIWNINITDGVDELLHQLLGDSTSENQNFQQQWTATTDVEKGQTNLMAGDHTVVQEEGDLEDFAASLEIDLDS</sequence>
<dbReference type="InterPro" id="IPR036093">
    <property type="entry name" value="NAC_dom_sf"/>
</dbReference>
<dbReference type="EMBL" id="OX459125">
    <property type="protein sequence ID" value="CAI9115189.1"/>
    <property type="molecule type" value="Genomic_DNA"/>
</dbReference>
<evidence type="ECO:0000259" key="5">
    <source>
        <dbReference type="Pfam" id="PF02365"/>
    </source>
</evidence>
<dbReference type="GO" id="GO:0006355">
    <property type="term" value="P:regulation of DNA-templated transcription"/>
    <property type="evidence" value="ECO:0007669"/>
    <property type="project" value="InterPro"/>
</dbReference>
<protein>
    <submittedName>
        <fullName evidence="6">OLC1v1016027C1</fullName>
    </submittedName>
</protein>
<evidence type="ECO:0000256" key="4">
    <source>
        <dbReference type="ARBA" id="ARBA00023242"/>
    </source>
</evidence>
<keyword evidence="2" id="KW-0238">DNA-binding</keyword>
<evidence type="ECO:0000256" key="3">
    <source>
        <dbReference type="ARBA" id="ARBA00023163"/>
    </source>
</evidence>
<dbReference type="Proteomes" id="UP001161247">
    <property type="component" value="Chromosome 8"/>
</dbReference>
<keyword evidence="3" id="KW-0804">Transcription</keyword>
<evidence type="ECO:0000313" key="7">
    <source>
        <dbReference type="Proteomes" id="UP001161247"/>
    </source>
</evidence>
<organism evidence="6 7">
    <name type="scientific">Oldenlandia corymbosa var. corymbosa</name>
    <dbReference type="NCBI Taxonomy" id="529605"/>
    <lineage>
        <taxon>Eukaryota</taxon>
        <taxon>Viridiplantae</taxon>
        <taxon>Streptophyta</taxon>
        <taxon>Embryophyta</taxon>
        <taxon>Tracheophyta</taxon>
        <taxon>Spermatophyta</taxon>
        <taxon>Magnoliopsida</taxon>
        <taxon>eudicotyledons</taxon>
        <taxon>Gunneridae</taxon>
        <taxon>Pentapetalae</taxon>
        <taxon>asterids</taxon>
        <taxon>lamiids</taxon>
        <taxon>Gentianales</taxon>
        <taxon>Rubiaceae</taxon>
        <taxon>Rubioideae</taxon>
        <taxon>Spermacoceae</taxon>
        <taxon>Hedyotis-Oldenlandia complex</taxon>
        <taxon>Oldenlandia</taxon>
    </lineage>
</organism>